<dbReference type="RefSeq" id="WP_235291896.1">
    <property type="nucleotide sequence ID" value="NZ_BSOH01000027.1"/>
</dbReference>
<keyword evidence="2" id="KW-1133">Transmembrane helix</keyword>
<keyword evidence="2" id="KW-0472">Membrane</keyword>
<reference evidence="3" key="1">
    <citation type="journal article" date="2014" name="Int. J. Syst. Evol. Microbiol.">
        <title>Complete genome sequence of Corynebacterium casei LMG S-19264T (=DSM 44701T), isolated from a smear-ripened cheese.</title>
        <authorList>
            <consortium name="US DOE Joint Genome Institute (JGI-PGF)"/>
            <person name="Walter F."/>
            <person name="Albersmeier A."/>
            <person name="Kalinowski J."/>
            <person name="Ruckert C."/>
        </authorList>
    </citation>
    <scope>NUCLEOTIDE SEQUENCE</scope>
    <source>
        <strain evidence="3">NBRC 108769</strain>
    </source>
</reference>
<keyword evidence="2" id="KW-0812">Transmembrane</keyword>
<proteinExistence type="predicted"/>
<comment type="caution">
    <text evidence="3">The sequence shown here is derived from an EMBL/GenBank/DDBJ whole genome shotgun (WGS) entry which is preliminary data.</text>
</comment>
<keyword evidence="4" id="KW-1185">Reference proteome</keyword>
<evidence type="ECO:0000256" key="1">
    <source>
        <dbReference type="SAM" id="Coils"/>
    </source>
</evidence>
<keyword evidence="1" id="KW-0175">Coiled coil</keyword>
<sequence>MSEEYKKKSFWKRPEGKTGMFFLIALLVGGGILATTFLNALIAFVSSTVGLVVTLLVLGAIIFTAIDPKARGLVSYMYKSVMRWITGMFIQIDPIGILKNYVDDLKDNLKKMNRQVTQLRGQMHKLKEMIINNKKEIDNNLSLASEARDNNNNAVMVLKSRKAGRLKESTMRLEDLYKKMEVLYRVLGKMYENSEIMKEDIEDQVEVKEQERKAILASNSAMKSAMNIISGNKDKKEMFDRALEAVADDVSQKVGEMEQFMEVSQNFMQSLDLQNGIFEEEGLKMLEKWENDGMSILLGDDKAKLLVQANNDEDILDLGAPISKAKPELADNRKNQYDNFFE</sequence>
<dbReference type="AlphaFoldDB" id="A0AA37SUN4"/>
<accession>A0AA37SUN4</accession>
<name>A0AA37SUN4_9BACT</name>
<feature type="transmembrane region" description="Helical" evidence="2">
    <location>
        <begin position="48"/>
        <end position="66"/>
    </location>
</feature>
<feature type="transmembrane region" description="Helical" evidence="2">
    <location>
        <begin position="21"/>
        <end position="42"/>
    </location>
</feature>
<organism evidence="3 4">
    <name type="scientific">Portibacter lacus</name>
    <dbReference type="NCBI Taxonomy" id="1099794"/>
    <lineage>
        <taxon>Bacteria</taxon>
        <taxon>Pseudomonadati</taxon>
        <taxon>Bacteroidota</taxon>
        <taxon>Saprospiria</taxon>
        <taxon>Saprospirales</taxon>
        <taxon>Haliscomenobacteraceae</taxon>
        <taxon>Portibacter</taxon>
    </lineage>
</organism>
<evidence type="ECO:0000313" key="3">
    <source>
        <dbReference type="EMBL" id="GLR19405.1"/>
    </source>
</evidence>
<dbReference type="Proteomes" id="UP001156666">
    <property type="component" value="Unassembled WGS sequence"/>
</dbReference>
<feature type="coiled-coil region" evidence="1">
    <location>
        <begin position="95"/>
        <end position="129"/>
    </location>
</feature>
<feature type="coiled-coil region" evidence="1">
    <location>
        <begin position="191"/>
        <end position="218"/>
    </location>
</feature>
<dbReference type="EMBL" id="BSOH01000027">
    <property type="protein sequence ID" value="GLR19405.1"/>
    <property type="molecule type" value="Genomic_DNA"/>
</dbReference>
<protein>
    <submittedName>
        <fullName evidence="3">Uncharacterized protein</fullName>
    </submittedName>
</protein>
<gene>
    <name evidence="3" type="ORF">GCM10007940_40210</name>
</gene>
<evidence type="ECO:0000313" key="4">
    <source>
        <dbReference type="Proteomes" id="UP001156666"/>
    </source>
</evidence>
<reference evidence="3" key="2">
    <citation type="submission" date="2023-01" db="EMBL/GenBank/DDBJ databases">
        <title>Draft genome sequence of Portibacter lacus strain NBRC 108769.</title>
        <authorList>
            <person name="Sun Q."/>
            <person name="Mori K."/>
        </authorList>
    </citation>
    <scope>NUCLEOTIDE SEQUENCE</scope>
    <source>
        <strain evidence="3">NBRC 108769</strain>
    </source>
</reference>
<evidence type="ECO:0000256" key="2">
    <source>
        <dbReference type="SAM" id="Phobius"/>
    </source>
</evidence>